<dbReference type="STRING" id="27334.A0A0A2IZJ6"/>
<dbReference type="PANTHER" id="PTHR45527:SF3">
    <property type="entry name" value="SIDEROPHORE SYNTHETASE (EUROFUNG)"/>
    <property type="match status" value="1"/>
</dbReference>
<dbReference type="RefSeq" id="XP_016595149.1">
    <property type="nucleotide sequence ID" value="XM_016748307.1"/>
</dbReference>
<dbReference type="Gene3D" id="3.30.559.10">
    <property type="entry name" value="Chloramphenicol acetyltransferase-like domain"/>
    <property type="match status" value="1"/>
</dbReference>
<dbReference type="VEuPathDB" id="FungiDB:PEXP_029660"/>
<name>A0A0A2IZJ6_PENEN</name>
<dbReference type="OrthoDB" id="416786at2759"/>
<dbReference type="CDD" id="cd05918">
    <property type="entry name" value="A_NRPS_SidN3_like"/>
    <property type="match status" value="1"/>
</dbReference>
<protein>
    <submittedName>
        <fullName evidence="7">AMP-dependent synthetase/ligase</fullName>
    </submittedName>
</protein>
<dbReference type="SUPFAM" id="SSF52777">
    <property type="entry name" value="CoA-dependent acyltransferases"/>
    <property type="match status" value="3"/>
</dbReference>
<dbReference type="InterPro" id="IPR000873">
    <property type="entry name" value="AMP-dep_synth/lig_dom"/>
</dbReference>
<dbReference type="InterPro" id="IPR001242">
    <property type="entry name" value="Condensation_dom"/>
</dbReference>
<dbReference type="SUPFAM" id="SSF47336">
    <property type="entry name" value="ACP-like"/>
    <property type="match status" value="1"/>
</dbReference>
<reference evidence="7 8" key="1">
    <citation type="journal article" date="2015" name="Mol. Plant Microbe Interact.">
        <title>Genome, transcriptome, and functional analyses of Penicillium expansum provide new insights into secondary metabolism and pathogenicity.</title>
        <authorList>
            <person name="Ballester A.R."/>
            <person name="Marcet-Houben M."/>
            <person name="Levin E."/>
            <person name="Sela N."/>
            <person name="Selma-Lazaro C."/>
            <person name="Carmona L."/>
            <person name="Wisniewski M."/>
            <person name="Droby S."/>
            <person name="Gonzalez-Candelas L."/>
            <person name="Gabaldon T."/>
        </authorList>
    </citation>
    <scope>NUCLEOTIDE SEQUENCE [LARGE SCALE GENOMIC DNA]</scope>
    <source>
        <strain evidence="7 8">MD-8</strain>
    </source>
</reference>
<dbReference type="Pfam" id="PF00501">
    <property type="entry name" value="AMP-binding"/>
    <property type="match status" value="1"/>
</dbReference>
<dbReference type="PANTHER" id="PTHR45527">
    <property type="entry name" value="NONRIBOSOMAL PEPTIDE SYNTHETASE"/>
    <property type="match status" value="1"/>
</dbReference>
<dbReference type="Pfam" id="PF00550">
    <property type="entry name" value="PP-binding"/>
    <property type="match status" value="1"/>
</dbReference>
<dbReference type="Pfam" id="PF00668">
    <property type="entry name" value="Condensation"/>
    <property type="match status" value="1"/>
</dbReference>
<comment type="similarity">
    <text evidence="4">Belongs to the NRP synthetase family.</text>
</comment>
<keyword evidence="1" id="KW-0596">Phosphopantetheine</keyword>
<evidence type="ECO:0000256" key="5">
    <source>
        <dbReference type="SAM" id="MobiDB-lite"/>
    </source>
</evidence>
<dbReference type="SUPFAM" id="SSF56801">
    <property type="entry name" value="Acetyl-CoA synthetase-like"/>
    <property type="match status" value="1"/>
</dbReference>
<feature type="region of interest" description="Disordered" evidence="5">
    <location>
        <begin position="1109"/>
        <end position="1130"/>
    </location>
</feature>
<keyword evidence="2" id="KW-0597">Phosphoprotein</keyword>
<evidence type="ECO:0000313" key="8">
    <source>
        <dbReference type="Proteomes" id="UP000030143"/>
    </source>
</evidence>
<dbReference type="InterPro" id="IPR023213">
    <property type="entry name" value="CAT-like_dom_sf"/>
</dbReference>
<dbReference type="GO" id="GO:0005737">
    <property type="term" value="C:cytoplasm"/>
    <property type="evidence" value="ECO:0007669"/>
    <property type="project" value="TreeGrafter"/>
</dbReference>
<dbReference type="GO" id="GO:0016874">
    <property type="term" value="F:ligase activity"/>
    <property type="evidence" value="ECO:0007669"/>
    <property type="project" value="UniProtKB-KW"/>
</dbReference>
<evidence type="ECO:0000256" key="3">
    <source>
        <dbReference type="ARBA" id="ARBA00022598"/>
    </source>
</evidence>
<dbReference type="InterPro" id="IPR009081">
    <property type="entry name" value="PP-bd_ACP"/>
</dbReference>
<evidence type="ECO:0000256" key="2">
    <source>
        <dbReference type="ARBA" id="ARBA00022553"/>
    </source>
</evidence>
<feature type="domain" description="Carrier" evidence="6">
    <location>
        <begin position="810"/>
        <end position="886"/>
    </location>
</feature>
<evidence type="ECO:0000259" key="6">
    <source>
        <dbReference type="PROSITE" id="PS50075"/>
    </source>
</evidence>
<organism evidence="7 8">
    <name type="scientific">Penicillium expansum</name>
    <name type="common">Blue mold rot fungus</name>
    <dbReference type="NCBI Taxonomy" id="27334"/>
    <lineage>
        <taxon>Eukaryota</taxon>
        <taxon>Fungi</taxon>
        <taxon>Dikarya</taxon>
        <taxon>Ascomycota</taxon>
        <taxon>Pezizomycotina</taxon>
        <taxon>Eurotiomycetes</taxon>
        <taxon>Eurotiomycetidae</taxon>
        <taxon>Eurotiales</taxon>
        <taxon>Aspergillaceae</taxon>
        <taxon>Penicillium</taxon>
    </lineage>
</organism>
<dbReference type="HOGENOM" id="CLU_000022_60_3_1"/>
<dbReference type="Gene3D" id="3.30.300.30">
    <property type="match status" value="1"/>
</dbReference>
<dbReference type="EMBL" id="JQFZ01000266">
    <property type="protein sequence ID" value="KGO52399.1"/>
    <property type="molecule type" value="Genomic_DNA"/>
</dbReference>
<proteinExistence type="inferred from homology"/>
<dbReference type="Gene3D" id="1.10.1200.10">
    <property type="entry name" value="ACP-like"/>
    <property type="match status" value="1"/>
</dbReference>
<keyword evidence="3 7" id="KW-0436">Ligase</keyword>
<dbReference type="PROSITE" id="PS50075">
    <property type="entry name" value="CARRIER"/>
    <property type="match status" value="1"/>
</dbReference>
<dbReference type="Proteomes" id="UP000030143">
    <property type="component" value="Unassembled WGS sequence"/>
</dbReference>
<evidence type="ECO:0000256" key="4">
    <source>
        <dbReference type="ARBA" id="ARBA00029454"/>
    </source>
</evidence>
<dbReference type="InterPro" id="IPR045851">
    <property type="entry name" value="AMP-bd_C_sf"/>
</dbReference>
<gene>
    <name evidence="7" type="ORF">PEX2_110410</name>
</gene>
<sequence>MTVSKPTVERAEKFWRRELQNLTASVFPATPSLSTESSRSEKICREISLNLNTQQADVGSIPAILTLAWGITLSCYTGNNDTIFGLSLGPTHGHENILPFRVQISDQQTVTKLLSSTTSRVGEFQAVTNLLSPEYHLSNLGEDAIRAQQFQNVLCIQGEATSHESPMGVLNGRGLVVICSSSRSENRITVEAHFQTESISSYTVKMMLHQLASAIHEILQPQNRDSPSISLRRTSPEGLADIIQHQGKAPPPRVEACVHHGIAVQRQIQPSAPAVNSWDGKLTYRELDRLSSRLASKMVSLAPIRPDDMVCILMEKSVWVAVSILAALKSGAAFLLLDPGQPQDRLRMIAQKTKTPLVLCSASYADRATSLQTVMLQVPHPDLLDPSDSIHDEFESNEVQPGNAAWAIFSSGSTGEPKLSVVEHAAAFTGWSTESLQKRLRLNASSRVFQFVSHAFGVCVFDYIGTLSRGGCLCVPSAGQLENDIAGSIRALDANWTIMTPSMARTMDPKQVPSLQTLFLAGEPLTTGDLEQWAANTQLMTMYGQSETGFPPLGCNKTESLQNHHPRDLGHIAAHAYRGWIVDCDAADRLMPPGAVGELVLEGPCLGRGYFNDPFQTSDKYIPAPAWLAKMRSTEDLKDQCLFRTGDMVRCAETGSIEYIGRTGAAEVKLRGQRMDLTEVEYHLKHQYPTCARVAAVLVVPADGDDHHHSMLAGFVMEKKASLPGDIKSDAMFVPPTTESRDEAKAALAGLAKVLPSYMVPTVIIPVLALPLTPSGKMNRPRLQECGSTLSRETLLAYLHEQQPTEIKIGATNPNEEIIWRACAESMGVSKESIGMQDSFSLLGGDSLAARQMVTLCRHAGLNITVADVFDSESLTALASSTATTPATKNDSFAPLKAKFLEHRPAILLDADIEDVFPTQGAQSREANEIVYITFILTGEVDVRRLKEACQTLVQAHTALRSILVPFGDRGRLINVVLSHSPAELLQHHTLEAADGTKADLAAWAEAWSHGDRQRTHASWEPAAGFVLAQHKDSSADHPPQSAFIMRLSHAQSDGDCMAEITSSLWAAYAQNQTSPVASPSSSSNYGDFARQAHEQLKNPAAGHFWRSLLEGTPPPKLPTRKLEQHGPPPQALHLQHRVAISSPPPPVGIPMATVAKAAWAMLMRERTEEDKATVVLTQCVNGRDGVRTQGTRPVIGACHSIIPLCVQFGSARKITVRTLLQSIQDQYIASLPYGVIDWRVLVENFTAWPADANIGFMFAYHDMPGISDTEVVAGGSPLLAQCASQFSGSLQPGEAWVTAVPVEGKGLEIEFTVFDSVMGENESREWLVRYGEIIDWMLKEPNAILDL</sequence>
<dbReference type="Gene3D" id="3.30.559.30">
    <property type="entry name" value="Nonribosomal peptide synthetase, condensation domain"/>
    <property type="match status" value="2"/>
</dbReference>
<comment type="caution">
    <text evidence="7">The sequence shown here is derived from an EMBL/GenBank/DDBJ whole genome shotgun (WGS) entry which is preliminary data.</text>
</comment>
<keyword evidence="8" id="KW-1185">Reference proteome</keyword>
<dbReference type="GeneID" id="27683728"/>
<dbReference type="GO" id="GO:0031177">
    <property type="term" value="F:phosphopantetheine binding"/>
    <property type="evidence" value="ECO:0007669"/>
    <property type="project" value="TreeGrafter"/>
</dbReference>
<dbReference type="Gene3D" id="3.40.50.12780">
    <property type="entry name" value="N-terminal domain of ligase-like"/>
    <property type="match status" value="1"/>
</dbReference>
<evidence type="ECO:0000313" key="7">
    <source>
        <dbReference type="EMBL" id="KGO52399.1"/>
    </source>
</evidence>
<evidence type="ECO:0000256" key="1">
    <source>
        <dbReference type="ARBA" id="ARBA00022450"/>
    </source>
</evidence>
<dbReference type="InterPro" id="IPR036736">
    <property type="entry name" value="ACP-like_sf"/>
</dbReference>
<dbReference type="GO" id="GO:0043041">
    <property type="term" value="P:amino acid activation for nonribosomal peptide biosynthetic process"/>
    <property type="evidence" value="ECO:0007669"/>
    <property type="project" value="TreeGrafter"/>
</dbReference>
<dbReference type="GO" id="GO:0044550">
    <property type="term" value="P:secondary metabolite biosynthetic process"/>
    <property type="evidence" value="ECO:0007669"/>
    <property type="project" value="TreeGrafter"/>
</dbReference>
<accession>A0A0A2IZJ6</accession>
<dbReference type="PhylomeDB" id="A0A0A2IZJ6"/>
<dbReference type="InterPro" id="IPR042099">
    <property type="entry name" value="ANL_N_sf"/>
</dbReference>